<accession>A0AAD5L2U8</accession>
<feature type="compositionally biased region" description="Basic and acidic residues" evidence="3">
    <location>
        <begin position="617"/>
        <end position="647"/>
    </location>
</feature>
<keyword evidence="2" id="KW-0508">mRNA splicing</keyword>
<dbReference type="SMART" id="SM01141">
    <property type="entry name" value="DRY_EERY"/>
    <property type="match status" value="1"/>
</dbReference>
<feature type="compositionally biased region" description="Basic and acidic residues" evidence="3">
    <location>
        <begin position="373"/>
        <end position="393"/>
    </location>
</feature>
<feature type="compositionally biased region" description="Low complexity" evidence="3">
    <location>
        <begin position="664"/>
        <end position="683"/>
    </location>
</feature>
<proteinExistence type="predicted"/>
<feature type="domain" description="Suppressor of white apricot N-terminal" evidence="4">
    <location>
        <begin position="39"/>
        <end position="175"/>
    </location>
</feature>
<dbReference type="AlphaFoldDB" id="A0AAD5L2U8"/>
<feature type="compositionally biased region" description="Polar residues" evidence="3">
    <location>
        <begin position="510"/>
        <end position="521"/>
    </location>
</feature>
<feature type="compositionally biased region" description="Basic residues" evidence="3">
    <location>
        <begin position="394"/>
        <end position="406"/>
    </location>
</feature>
<dbReference type="Pfam" id="PF09750">
    <property type="entry name" value="DRY_EERY"/>
    <property type="match status" value="1"/>
</dbReference>
<feature type="compositionally biased region" description="Basic residues" evidence="3">
    <location>
        <begin position="470"/>
        <end position="488"/>
    </location>
</feature>
<feature type="compositionally biased region" description="Basic residues" evidence="3">
    <location>
        <begin position="432"/>
        <end position="463"/>
    </location>
</feature>
<evidence type="ECO:0000256" key="3">
    <source>
        <dbReference type="SAM" id="MobiDB-lite"/>
    </source>
</evidence>
<feature type="compositionally biased region" description="Basic residues" evidence="3">
    <location>
        <begin position="648"/>
        <end position="659"/>
    </location>
</feature>
<organism evidence="5 6">
    <name type="scientific">Daphnia sinensis</name>
    <dbReference type="NCBI Taxonomy" id="1820382"/>
    <lineage>
        <taxon>Eukaryota</taxon>
        <taxon>Metazoa</taxon>
        <taxon>Ecdysozoa</taxon>
        <taxon>Arthropoda</taxon>
        <taxon>Crustacea</taxon>
        <taxon>Branchiopoda</taxon>
        <taxon>Diplostraca</taxon>
        <taxon>Cladocera</taxon>
        <taxon>Anomopoda</taxon>
        <taxon>Daphniidae</taxon>
        <taxon>Daphnia</taxon>
        <taxon>Daphnia similis group</taxon>
    </lineage>
</organism>
<gene>
    <name evidence="5" type="ORF">GHT06_008759</name>
</gene>
<protein>
    <recommendedName>
        <fullName evidence="4">Suppressor of white apricot N-terminal domain-containing protein</fullName>
    </recommendedName>
</protein>
<dbReference type="InterPro" id="IPR019147">
    <property type="entry name" value="SWAP_N_domain"/>
</dbReference>
<comment type="caution">
    <text evidence="5">The sequence shown here is derived from an EMBL/GenBank/DDBJ whole genome shotgun (WGS) entry which is preliminary data.</text>
</comment>
<dbReference type="GO" id="GO:0006397">
    <property type="term" value="P:mRNA processing"/>
    <property type="evidence" value="ECO:0007669"/>
    <property type="project" value="UniProtKB-KW"/>
</dbReference>
<name>A0AAD5L2U8_9CRUS</name>
<dbReference type="InterPro" id="IPR040397">
    <property type="entry name" value="SWAP"/>
</dbReference>
<evidence type="ECO:0000259" key="4">
    <source>
        <dbReference type="SMART" id="SM01141"/>
    </source>
</evidence>
<evidence type="ECO:0000256" key="1">
    <source>
        <dbReference type="ARBA" id="ARBA00022664"/>
    </source>
</evidence>
<dbReference type="Proteomes" id="UP000820818">
    <property type="component" value="Linkage Group LG1"/>
</dbReference>
<dbReference type="GO" id="GO:0008380">
    <property type="term" value="P:RNA splicing"/>
    <property type="evidence" value="ECO:0007669"/>
    <property type="project" value="UniProtKB-KW"/>
</dbReference>
<evidence type="ECO:0000313" key="5">
    <source>
        <dbReference type="EMBL" id="KAI9565017.1"/>
    </source>
</evidence>
<dbReference type="PANTHER" id="PTHR13161">
    <property type="entry name" value="SPLICING FACTOR SUPPRESSOR OF WHITE APRICOT"/>
    <property type="match status" value="1"/>
</dbReference>
<dbReference type="EMBL" id="WJBH02000001">
    <property type="protein sequence ID" value="KAI9565017.1"/>
    <property type="molecule type" value="Genomic_DNA"/>
</dbReference>
<dbReference type="PANTHER" id="PTHR13161:SF4">
    <property type="entry name" value="CLK4-ASSOCIATING SERINE_ARGININE RICH PROTEIN"/>
    <property type="match status" value="1"/>
</dbReference>
<sequence>MWHEARKQERLLKSMMVDHRRRAERRREYYEKTKGDPAQFLQVHGRPMKIHVDPSIAAIADSPATMMPWQGQPDILIDRFDVRAHLDFIPCRPKRDDSDTDLGPSEEVWEERQASYERYRILVQNEFIGVSEEKFLHQILLEEQFGPVQKLGEEEKKKMLAPKKAAIGFVYDDSSPSLSAAAASTSHNIPVVPPEAIEEDESDSDVDLDLSIAVDKLTTEQMHEVNKCALHYGLGRQDFMSLLTRDLDEQESLRIAKEEEQERAMYSGRKARKERRAFREQKLQALLMNRCLSPPSYATRASPTYDGQFRRSKSVSKSRSPSPFEGGIKFITSFGDEDSDPGGKTTNSRSANKTRDKDLSSSRRSLGPTASSARDRGGRTTSSGREESKVQERRRSRSKSVGRRARSPVSHSARAKKEKKSEYSYKNERSGSRSHRRSRSPRHRRTRSRSRSRRRSRHSRSRSRSYSPRSSRRQRKRSFSRERSRRRSPSSSSRSSSSRSSSSPSSVRSTSPIQPSLSSALPTRETRQISPPEIPNPPPAPPFRRYYGRQKSDSDLSLSDTELTPSSKISASSYSTPKPSVSTVTGSSGTSTGATKNTLTPQERLKRKMQAALNKQYKADKRAEKEKLQKVEQERVNREEEMRELALRLRRKERMRRHAAKGESGSSSPSSRSQSRSPSRTPS</sequence>
<feature type="compositionally biased region" description="Low complexity" evidence="3">
    <location>
        <begin position="555"/>
        <end position="596"/>
    </location>
</feature>
<feature type="compositionally biased region" description="Low complexity" evidence="3">
    <location>
        <begin position="489"/>
        <end position="509"/>
    </location>
</feature>
<reference evidence="5 6" key="1">
    <citation type="submission" date="2022-05" db="EMBL/GenBank/DDBJ databases">
        <title>A multi-omics perspective on studying reproductive biology in Daphnia sinensis.</title>
        <authorList>
            <person name="Jia J."/>
        </authorList>
    </citation>
    <scope>NUCLEOTIDE SEQUENCE [LARGE SCALE GENOMIC DNA]</scope>
    <source>
        <strain evidence="5 6">WSL</strain>
    </source>
</reference>
<feature type="compositionally biased region" description="Basic and acidic residues" evidence="3">
    <location>
        <begin position="419"/>
        <end position="431"/>
    </location>
</feature>
<evidence type="ECO:0000256" key="2">
    <source>
        <dbReference type="ARBA" id="ARBA00023187"/>
    </source>
</evidence>
<keyword evidence="6" id="KW-1185">Reference proteome</keyword>
<feature type="region of interest" description="Disordered" evidence="3">
    <location>
        <begin position="294"/>
        <end position="683"/>
    </location>
</feature>
<keyword evidence="1" id="KW-0507">mRNA processing</keyword>
<feature type="compositionally biased region" description="Pro residues" evidence="3">
    <location>
        <begin position="532"/>
        <end position="542"/>
    </location>
</feature>
<evidence type="ECO:0000313" key="6">
    <source>
        <dbReference type="Proteomes" id="UP000820818"/>
    </source>
</evidence>